<dbReference type="Pfam" id="PF02582">
    <property type="entry name" value="DUF155"/>
    <property type="match status" value="1"/>
</dbReference>
<dbReference type="OrthoDB" id="5338490at2"/>
<accession>A0A1H8P6W2</accession>
<keyword evidence="3" id="KW-1185">Reference proteome</keyword>
<dbReference type="STRING" id="112903.SAMN04490178_101353"/>
<reference evidence="2 3" key="1">
    <citation type="submission" date="2016-10" db="EMBL/GenBank/DDBJ databases">
        <authorList>
            <person name="de Groot N.N."/>
        </authorList>
    </citation>
    <scope>NUCLEOTIDE SEQUENCE [LARGE SCALE GENOMIC DNA]</scope>
    <source>
        <strain evidence="2 3">DSM 13305</strain>
    </source>
</reference>
<sequence length="274" mass="31570">MQANFEALILGKELNLNKVAQHFAINRKFKWEDSLVLDGTYLRSILPDSEHKVVYLFYFGSAVFINFEHHEVIQVVRYLKEIEPEVDFSYLFKYVDHYQLTIDPCHAPTLSNDYIIANKPDEYHLEIISIILAKSVALEKVEIEIGVLLDQIESVIDKLNEGQLEVSDKKLAKMSANILGFKLDTISYIMLLDKPDITWENEEAGKLFDELMLLFELNDRYNNIHHKTAVLMDITNVFAGLAQSSRGTRLEWAVIILIAIEIVLSLFDMFIKGI</sequence>
<dbReference type="RefSeq" id="WP_091743663.1">
    <property type="nucleotide sequence ID" value="NZ_FODY01000001.1"/>
</dbReference>
<evidence type="ECO:0000313" key="2">
    <source>
        <dbReference type="EMBL" id="SEO37602.1"/>
    </source>
</evidence>
<proteinExistence type="predicted"/>
<protein>
    <submittedName>
        <fullName evidence="2">Uncharacterized ACR, YagE family COG1723</fullName>
    </submittedName>
</protein>
<dbReference type="PANTHER" id="PTHR16255">
    <property type="entry name" value="REQUIRED FOR MEIOTIC NUCLEAR DIVISION PROTEIN 1 HOMOLOG"/>
    <property type="match status" value="1"/>
</dbReference>
<evidence type="ECO:0000313" key="3">
    <source>
        <dbReference type="Proteomes" id="UP000198847"/>
    </source>
</evidence>
<dbReference type="EMBL" id="FODY01000001">
    <property type="protein sequence ID" value="SEO37602.1"/>
    <property type="molecule type" value="Genomic_DNA"/>
</dbReference>
<name>A0A1H8P6W2_9FIRM</name>
<evidence type="ECO:0000259" key="1">
    <source>
        <dbReference type="Pfam" id="PF02582"/>
    </source>
</evidence>
<dbReference type="InterPro" id="IPR051624">
    <property type="entry name" value="RMD1/Sad1-interacting"/>
</dbReference>
<organism evidence="2 3">
    <name type="scientific">Propionispora vibrioides</name>
    <dbReference type="NCBI Taxonomy" id="112903"/>
    <lineage>
        <taxon>Bacteria</taxon>
        <taxon>Bacillati</taxon>
        <taxon>Bacillota</taxon>
        <taxon>Negativicutes</taxon>
        <taxon>Selenomonadales</taxon>
        <taxon>Sporomusaceae</taxon>
        <taxon>Propionispora</taxon>
    </lineage>
</organism>
<feature type="domain" description="DUF155" evidence="1">
    <location>
        <begin position="54"/>
        <end position="224"/>
    </location>
</feature>
<dbReference type="PANTHER" id="PTHR16255:SF1">
    <property type="entry name" value="REQUIRED FOR MEIOTIC NUCLEAR DIVISION PROTEIN 1 HOMOLOG"/>
    <property type="match status" value="1"/>
</dbReference>
<dbReference type="Proteomes" id="UP000198847">
    <property type="component" value="Unassembled WGS sequence"/>
</dbReference>
<dbReference type="AlphaFoldDB" id="A0A1H8P6W2"/>
<gene>
    <name evidence="2" type="ORF">SAMN04490178_101353</name>
</gene>
<dbReference type="InterPro" id="IPR003734">
    <property type="entry name" value="DUF155"/>
</dbReference>